<evidence type="ECO:0000313" key="3">
    <source>
        <dbReference type="Proteomes" id="UP001194468"/>
    </source>
</evidence>
<feature type="compositionally biased region" description="Polar residues" evidence="1">
    <location>
        <begin position="140"/>
        <end position="150"/>
    </location>
</feature>
<feature type="compositionally biased region" description="Basic and acidic residues" evidence="1">
    <location>
        <begin position="155"/>
        <end position="193"/>
    </location>
</feature>
<reference evidence="2" key="1">
    <citation type="submission" date="2019-10" db="EMBL/GenBank/DDBJ databases">
        <authorList>
            <consortium name="DOE Joint Genome Institute"/>
            <person name="Kuo A."/>
            <person name="Miyauchi S."/>
            <person name="Kiss E."/>
            <person name="Drula E."/>
            <person name="Kohler A."/>
            <person name="Sanchez-Garcia M."/>
            <person name="Andreopoulos B."/>
            <person name="Barry K.W."/>
            <person name="Bonito G."/>
            <person name="Buee M."/>
            <person name="Carver A."/>
            <person name="Chen C."/>
            <person name="Cichocki N."/>
            <person name="Clum A."/>
            <person name="Culley D."/>
            <person name="Crous P.W."/>
            <person name="Fauchery L."/>
            <person name="Girlanda M."/>
            <person name="Hayes R."/>
            <person name="Keri Z."/>
            <person name="LaButti K."/>
            <person name="Lipzen A."/>
            <person name="Lombard V."/>
            <person name="Magnuson J."/>
            <person name="Maillard F."/>
            <person name="Morin E."/>
            <person name="Murat C."/>
            <person name="Nolan M."/>
            <person name="Ohm R."/>
            <person name="Pangilinan J."/>
            <person name="Pereira M."/>
            <person name="Perotto S."/>
            <person name="Peter M."/>
            <person name="Riley R."/>
            <person name="Sitrit Y."/>
            <person name="Stielow B."/>
            <person name="Szollosi G."/>
            <person name="Zifcakova L."/>
            <person name="Stursova M."/>
            <person name="Spatafora J.W."/>
            <person name="Tedersoo L."/>
            <person name="Vaario L.-M."/>
            <person name="Yamada A."/>
            <person name="Yan M."/>
            <person name="Wang P."/>
            <person name="Xu J."/>
            <person name="Bruns T."/>
            <person name="Baldrian P."/>
            <person name="Vilgalys R."/>
            <person name="Henrissat B."/>
            <person name="Grigoriev I.V."/>
            <person name="Hibbett D."/>
            <person name="Nagy L.G."/>
            <person name="Martin F.M."/>
        </authorList>
    </citation>
    <scope>NUCLEOTIDE SEQUENCE</scope>
    <source>
        <strain evidence="2">BED1</strain>
    </source>
</reference>
<evidence type="ECO:0000256" key="1">
    <source>
        <dbReference type="SAM" id="MobiDB-lite"/>
    </source>
</evidence>
<name>A0AAD4C212_BOLED</name>
<dbReference type="AlphaFoldDB" id="A0AAD4C212"/>
<feature type="compositionally biased region" description="Basic and acidic residues" evidence="1">
    <location>
        <begin position="231"/>
        <end position="416"/>
    </location>
</feature>
<reference evidence="2" key="2">
    <citation type="journal article" date="2020" name="Nat. Commun.">
        <title>Large-scale genome sequencing of mycorrhizal fungi provides insights into the early evolution of symbiotic traits.</title>
        <authorList>
            <person name="Miyauchi S."/>
            <person name="Kiss E."/>
            <person name="Kuo A."/>
            <person name="Drula E."/>
            <person name="Kohler A."/>
            <person name="Sanchez-Garcia M."/>
            <person name="Morin E."/>
            <person name="Andreopoulos B."/>
            <person name="Barry K.W."/>
            <person name="Bonito G."/>
            <person name="Buee M."/>
            <person name="Carver A."/>
            <person name="Chen C."/>
            <person name="Cichocki N."/>
            <person name="Clum A."/>
            <person name="Culley D."/>
            <person name="Crous P.W."/>
            <person name="Fauchery L."/>
            <person name="Girlanda M."/>
            <person name="Hayes R.D."/>
            <person name="Keri Z."/>
            <person name="LaButti K."/>
            <person name="Lipzen A."/>
            <person name="Lombard V."/>
            <person name="Magnuson J."/>
            <person name="Maillard F."/>
            <person name="Murat C."/>
            <person name="Nolan M."/>
            <person name="Ohm R.A."/>
            <person name="Pangilinan J."/>
            <person name="Pereira M.F."/>
            <person name="Perotto S."/>
            <person name="Peter M."/>
            <person name="Pfister S."/>
            <person name="Riley R."/>
            <person name="Sitrit Y."/>
            <person name="Stielow J.B."/>
            <person name="Szollosi G."/>
            <person name="Zifcakova L."/>
            <person name="Stursova M."/>
            <person name="Spatafora J.W."/>
            <person name="Tedersoo L."/>
            <person name="Vaario L.M."/>
            <person name="Yamada A."/>
            <person name="Yan M."/>
            <person name="Wang P."/>
            <person name="Xu J."/>
            <person name="Bruns T."/>
            <person name="Baldrian P."/>
            <person name="Vilgalys R."/>
            <person name="Dunand C."/>
            <person name="Henrissat B."/>
            <person name="Grigoriev I.V."/>
            <person name="Hibbett D."/>
            <person name="Nagy L.G."/>
            <person name="Martin F.M."/>
        </authorList>
    </citation>
    <scope>NUCLEOTIDE SEQUENCE</scope>
    <source>
        <strain evidence="2">BED1</strain>
    </source>
</reference>
<feature type="region of interest" description="Disordered" evidence="1">
    <location>
        <begin position="24"/>
        <end position="44"/>
    </location>
</feature>
<feature type="region of interest" description="Disordered" evidence="1">
    <location>
        <begin position="84"/>
        <end position="435"/>
    </location>
</feature>
<feature type="region of interest" description="Disordered" evidence="1">
    <location>
        <begin position="450"/>
        <end position="528"/>
    </location>
</feature>
<accession>A0AAD4C212</accession>
<feature type="compositionally biased region" description="Basic and acidic residues" evidence="1">
    <location>
        <begin position="95"/>
        <end position="107"/>
    </location>
</feature>
<proteinExistence type="predicted"/>
<sequence>MSASDTAPSPVITVTDGLANLAIQHHSPSPVPQHSPKSPQNHRPFIMYSRPQLLFLHKSPLVQLPNGMPALKDWFGFVSNPRPSSTNLLTTASRTENDQSSSKKDSETPLPAGNTRDRRFRRETDDAGSARQSFRGAAITQPSQMGNFKHQSIRAADRDRDRDAEKEQDRERVKEGQERLRNLSDKYDRDRRALSSLPQFRAKDRELAPHLANPSSRVSAQGHQAISSRASDSRDTQKKKDGESNEDWRRGVDQPRTGRDRPENGRRDRDDRERPRSRVRDSSRSRREGSPSRRDKEDRRVDRDDGHSYRRDKDDRDRDFERDSEVEDPRRWRDDGKRDDRMAARREREIRERERELRDRRDRPTWDAGDRSDRRWVAGDDRDGRGKRSNGKDRKLGEDGKDRDDRKDREREKEPAWMDTYIPSNGSGGIIGSHLSGGELDGIQAFRKEMQQKDKSTSPVVASLAVSQTQTSPPSQAPESQLDEIQLFRLMMKREEEKKKSDSPVPSPPVHPSTEGASAGLHDDGSQVRISLEVGTNLTLTPALSSEGISYVSSPVEQHKVPVVVGVTADAPTPTASTPSQQTTTSLAFGGQESEITDKLTPQSSRLFSTTLSSDPSATAKPDAGTPVSQASQTHPPGGSRLLALGSRNPQNASVSSLRSTPSQSPVSFTQRNGNAVVGAGVSQSIEPSSHFTSVVDTLRPKNGFSPFDEHRDVSALLNVPVSEATHRGSLTLAVDRTVFPADHALPAEPGLGGGFSNSHAIQSFEPVGPGIAAAKGSRFAKFFDGKGRDSQPTPFAKGPIGISGMSQPGPQKSDLPGLHPPHNSEARAMEDIFAMLNNSAQAQRLGVAPELPNLDIGYSSPSNNIHALQNAQGHPHLLGPGRVDSLYDDRNFVPDGMVPGLRSAPLPRSRQGSAMFSDFPDEAIQFNNGQRGPTQVYQGPVPSIHMQHGNIGRSVPISMQAAQFRGAPSPNHLASVQRLPPGLANLGGRPPHEPNQFVNTSVGMTNGALHGTVHGNGPQPSFNNFQQPSLGFSGGPQIRPSHPGAHQLQGTLGPNALQGLVHPGNLGSSQAQLLGLAGANGVHGGLRGPGGGFGQQGPQVQPHIALRQQQPQQQIPPHMLPLHLQQQGFGGGATNQPAHDLMALLMNGGRRD</sequence>
<feature type="compositionally biased region" description="Low complexity" evidence="1">
    <location>
        <begin position="24"/>
        <end position="39"/>
    </location>
</feature>
<dbReference type="EMBL" id="WHUW01000005">
    <property type="protein sequence ID" value="KAF8446103.1"/>
    <property type="molecule type" value="Genomic_DNA"/>
</dbReference>
<dbReference type="Proteomes" id="UP001194468">
    <property type="component" value="Unassembled WGS sequence"/>
</dbReference>
<feature type="compositionally biased region" description="Polar residues" evidence="1">
    <location>
        <begin position="213"/>
        <end position="230"/>
    </location>
</feature>
<feature type="compositionally biased region" description="Polar residues" evidence="1">
    <location>
        <begin position="457"/>
        <end position="479"/>
    </location>
</feature>
<keyword evidence="3" id="KW-1185">Reference proteome</keyword>
<gene>
    <name evidence="2" type="ORF">L210DRAFT_2955557</name>
</gene>
<feature type="region of interest" description="Disordered" evidence="1">
    <location>
        <begin position="591"/>
        <end position="669"/>
    </location>
</feature>
<feature type="compositionally biased region" description="Polar residues" evidence="1">
    <location>
        <begin position="84"/>
        <end position="94"/>
    </location>
</feature>
<feature type="compositionally biased region" description="Basic and acidic residues" evidence="1">
    <location>
        <begin position="492"/>
        <end position="502"/>
    </location>
</feature>
<feature type="compositionally biased region" description="Polar residues" evidence="1">
    <location>
        <begin position="648"/>
        <end position="669"/>
    </location>
</feature>
<protein>
    <submittedName>
        <fullName evidence="2">Uncharacterized protein</fullName>
    </submittedName>
</protein>
<feature type="compositionally biased region" description="Polar residues" evidence="1">
    <location>
        <begin position="600"/>
        <end position="617"/>
    </location>
</feature>
<evidence type="ECO:0000313" key="2">
    <source>
        <dbReference type="EMBL" id="KAF8446103.1"/>
    </source>
</evidence>
<comment type="caution">
    <text evidence="2">The sequence shown here is derived from an EMBL/GenBank/DDBJ whole genome shotgun (WGS) entry which is preliminary data.</text>
</comment>
<organism evidence="2 3">
    <name type="scientific">Boletus edulis BED1</name>
    <dbReference type="NCBI Taxonomy" id="1328754"/>
    <lineage>
        <taxon>Eukaryota</taxon>
        <taxon>Fungi</taxon>
        <taxon>Dikarya</taxon>
        <taxon>Basidiomycota</taxon>
        <taxon>Agaricomycotina</taxon>
        <taxon>Agaricomycetes</taxon>
        <taxon>Agaricomycetidae</taxon>
        <taxon>Boletales</taxon>
        <taxon>Boletineae</taxon>
        <taxon>Boletaceae</taxon>
        <taxon>Boletoideae</taxon>
        <taxon>Boletus</taxon>
    </lineage>
</organism>
<feature type="compositionally biased region" description="Basic and acidic residues" evidence="1">
    <location>
        <begin position="115"/>
        <end position="125"/>
    </location>
</feature>
<feature type="region of interest" description="Disordered" evidence="1">
    <location>
        <begin position="785"/>
        <end position="825"/>
    </location>
</feature>